<dbReference type="AlphaFoldDB" id="A0A921MYV1"/>
<reference evidence="1" key="1">
    <citation type="journal article" date="2021" name="PeerJ">
        <title>Extensive microbial diversity within the chicken gut microbiome revealed by metagenomics and culture.</title>
        <authorList>
            <person name="Gilroy R."/>
            <person name="Ravi A."/>
            <person name="Getino M."/>
            <person name="Pursley I."/>
            <person name="Horton D.L."/>
            <person name="Alikhan N.F."/>
            <person name="Baker D."/>
            <person name="Gharbi K."/>
            <person name="Hall N."/>
            <person name="Watson M."/>
            <person name="Adriaenssens E.M."/>
            <person name="Foster-Nyarko E."/>
            <person name="Jarju S."/>
            <person name="Secka A."/>
            <person name="Antonio M."/>
            <person name="Oren A."/>
            <person name="Chaudhuri R.R."/>
            <person name="La Ragione R."/>
            <person name="Hildebrand F."/>
            <person name="Pallen M.J."/>
        </authorList>
    </citation>
    <scope>NUCLEOTIDE SEQUENCE</scope>
    <source>
        <strain evidence="1">1277</strain>
    </source>
</reference>
<sequence>MGMNIGITDYTLGIITTDKNMKPVGGCPTIYANDNKDLQNKAMLIAKSVGGMVHAINKETLIIVKH</sequence>
<evidence type="ECO:0000313" key="1">
    <source>
        <dbReference type="EMBL" id="HJG95807.1"/>
    </source>
</evidence>
<reference evidence="1" key="2">
    <citation type="submission" date="2021-09" db="EMBL/GenBank/DDBJ databases">
        <authorList>
            <person name="Gilroy R."/>
        </authorList>
    </citation>
    <scope>NUCLEOTIDE SEQUENCE</scope>
    <source>
        <strain evidence="1">1277</strain>
    </source>
</reference>
<organism evidence="1 2">
    <name type="scientific">Romboutsia timonensis</name>
    <dbReference type="NCBI Taxonomy" id="1776391"/>
    <lineage>
        <taxon>Bacteria</taxon>
        <taxon>Bacillati</taxon>
        <taxon>Bacillota</taxon>
        <taxon>Clostridia</taxon>
        <taxon>Peptostreptococcales</taxon>
        <taxon>Peptostreptococcaceae</taxon>
        <taxon>Romboutsia</taxon>
    </lineage>
</organism>
<name>A0A921MYV1_9FIRM</name>
<accession>A0A921MYV1</accession>
<gene>
    <name evidence="1" type="ORF">K8V90_01740</name>
</gene>
<protein>
    <submittedName>
        <fullName evidence="1">Uncharacterized protein</fullName>
    </submittedName>
</protein>
<comment type="caution">
    <text evidence="1">The sequence shown here is derived from an EMBL/GenBank/DDBJ whole genome shotgun (WGS) entry which is preliminary data.</text>
</comment>
<dbReference type="EMBL" id="DYUB01000064">
    <property type="protein sequence ID" value="HJG95807.1"/>
    <property type="molecule type" value="Genomic_DNA"/>
</dbReference>
<dbReference type="Proteomes" id="UP000776700">
    <property type="component" value="Unassembled WGS sequence"/>
</dbReference>
<evidence type="ECO:0000313" key="2">
    <source>
        <dbReference type="Proteomes" id="UP000776700"/>
    </source>
</evidence>
<dbReference type="InterPro" id="IPR054055">
    <property type="entry name" value="YpzH"/>
</dbReference>
<proteinExistence type="predicted"/>
<dbReference type="Pfam" id="PF21835">
    <property type="entry name" value="YIEGIA_cap"/>
    <property type="match status" value="1"/>
</dbReference>